<gene>
    <name evidence="2" type="ORF">LKD81_18330</name>
</gene>
<dbReference type="EMBL" id="JAJEQR010000130">
    <property type="protein sequence ID" value="MCC2232902.1"/>
    <property type="molecule type" value="Genomic_DNA"/>
</dbReference>
<keyword evidence="1" id="KW-1133">Transmembrane helix</keyword>
<organism evidence="2 3">
    <name type="scientific">Hominifimenecus microfluidus</name>
    <dbReference type="NCBI Taxonomy" id="2885348"/>
    <lineage>
        <taxon>Bacteria</taxon>
        <taxon>Bacillati</taxon>
        <taxon>Bacillota</taxon>
        <taxon>Clostridia</taxon>
        <taxon>Lachnospirales</taxon>
        <taxon>Lachnospiraceae</taxon>
        <taxon>Hominifimenecus</taxon>
    </lineage>
</organism>
<comment type="caution">
    <text evidence="2">The sequence shown here is derived from an EMBL/GenBank/DDBJ whole genome shotgun (WGS) entry which is preliminary data.</text>
</comment>
<name>A0AAE3EE33_9FIRM</name>
<proteinExistence type="predicted"/>
<feature type="transmembrane region" description="Helical" evidence="1">
    <location>
        <begin position="154"/>
        <end position="172"/>
    </location>
</feature>
<evidence type="ECO:0000313" key="3">
    <source>
        <dbReference type="Proteomes" id="UP001198182"/>
    </source>
</evidence>
<accession>A0AAE3EE33</accession>
<keyword evidence="3" id="KW-1185">Reference proteome</keyword>
<dbReference type="Proteomes" id="UP001198182">
    <property type="component" value="Unassembled WGS sequence"/>
</dbReference>
<reference evidence="2" key="1">
    <citation type="submission" date="2021-10" db="EMBL/GenBank/DDBJ databases">
        <title>Anaerobic single-cell dispensing facilitates the cultivation of human gut bacteria.</title>
        <authorList>
            <person name="Afrizal A."/>
        </authorList>
    </citation>
    <scope>NUCLEOTIDE SEQUENCE</scope>
    <source>
        <strain evidence="2">CLA-AA-H215</strain>
    </source>
</reference>
<feature type="transmembrane region" description="Helical" evidence="1">
    <location>
        <begin position="97"/>
        <end position="120"/>
    </location>
</feature>
<feature type="transmembrane region" description="Helical" evidence="1">
    <location>
        <begin position="64"/>
        <end position="85"/>
    </location>
</feature>
<keyword evidence="1" id="KW-0812">Transmembrane</keyword>
<dbReference type="AlphaFoldDB" id="A0AAE3EE33"/>
<evidence type="ECO:0000256" key="1">
    <source>
        <dbReference type="SAM" id="Phobius"/>
    </source>
</evidence>
<evidence type="ECO:0000313" key="2">
    <source>
        <dbReference type="EMBL" id="MCC2232902.1"/>
    </source>
</evidence>
<sequence length="297" mass="34980">MKIWIAVYIIILLFLWRQYRKIKKNPEKYDDMEAIYQYEPRFRYLKPTELAWRNVADSYWRVNAIAIITLGCICAGLLSLVYYFIKKSFIPEESTCFVFYFTDILLVFSFSGAVFAYAIYCLFGHSKSAFLQMLAFIPAMSGQVKKSRSMMNHLLILTGMIAVALPAFYLSLHDYRYMTDEVIVNNSFFQLHEDTYVMERCKGIILRYRKSGKEESEERYIGTQICIIGEDGKQLKLEWDALGRWSMVESLMAYGVPLIKPDMTEEEFYSVLNWNGEDFLQFYYPELCEQYGISLEE</sequence>
<protein>
    <submittedName>
        <fullName evidence="2">Uncharacterized protein</fullName>
    </submittedName>
</protein>
<dbReference type="RefSeq" id="WP_308455261.1">
    <property type="nucleotide sequence ID" value="NZ_JAJEQR010000130.1"/>
</dbReference>
<keyword evidence="1" id="KW-0472">Membrane</keyword>